<dbReference type="InterPro" id="IPR011011">
    <property type="entry name" value="Znf_FYVE_PHD"/>
</dbReference>
<comment type="caution">
    <text evidence="5">The sequence shown here is derived from an EMBL/GenBank/DDBJ whole genome shotgun (WGS) entry which is preliminary data.</text>
</comment>
<feature type="compositionally biased region" description="Basic and acidic residues" evidence="3">
    <location>
        <begin position="861"/>
        <end position="876"/>
    </location>
</feature>
<accession>A0A8T0WPP5</accession>
<feature type="region of interest" description="Disordered" evidence="3">
    <location>
        <begin position="471"/>
        <end position="590"/>
    </location>
</feature>
<feature type="domain" description="BRCT" evidence="4">
    <location>
        <begin position="14"/>
        <end position="104"/>
    </location>
</feature>
<evidence type="ECO:0000256" key="3">
    <source>
        <dbReference type="SAM" id="MobiDB-lite"/>
    </source>
</evidence>
<feature type="compositionally biased region" description="Polar residues" evidence="3">
    <location>
        <begin position="256"/>
        <end position="266"/>
    </location>
</feature>
<feature type="region of interest" description="Disordered" evidence="3">
    <location>
        <begin position="666"/>
        <end position="689"/>
    </location>
</feature>
<feature type="compositionally biased region" description="Basic and acidic residues" evidence="3">
    <location>
        <begin position="410"/>
        <end position="423"/>
    </location>
</feature>
<feature type="compositionally biased region" description="Low complexity" evidence="3">
    <location>
        <begin position="1018"/>
        <end position="1036"/>
    </location>
</feature>
<keyword evidence="6" id="KW-1185">Reference proteome</keyword>
<reference evidence="5" key="1">
    <citation type="submission" date="2020-05" db="EMBL/GenBank/DDBJ databases">
        <title>WGS assembly of Panicum virgatum.</title>
        <authorList>
            <person name="Lovell J.T."/>
            <person name="Jenkins J."/>
            <person name="Shu S."/>
            <person name="Juenger T.E."/>
            <person name="Schmutz J."/>
        </authorList>
    </citation>
    <scope>NUCLEOTIDE SEQUENCE</scope>
    <source>
        <strain evidence="5">AP13</strain>
    </source>
</reference>
<keyword evidence="1" id="KW-0863">Zinc-finger</keyword>
<feature type="compositionally biased region" description="Acidic residues" evidence="3">
    <location>
        <begin position="210"/>
        <end position="220"/>
    </location>
</feature>
<dbReference type="Pfam" id="PF12738">
    <property type="entry name" value="PTCB-BRCT"/>
    <property type="match status" value="1"/>
</dbReference>
<feature type="compositionally biased region" description="Basic and acidic residues" evidence="3">
    <location>
        <begin position="334"/>
        <end position="349"/>
    </location>
</feature>
<feature type="region of interest" description="Disordered" evidence="3">
    <location>
        <begin position="721"/>
        <end position="901"/>
    </location>
</feature>
<feature type="compositionally biased region" description="Polar residues" evidence="3">
    <location>
        <begin position="808"/>
        <end position="823"/>
    </location>
</feature>
<dbReference type="GO" id="GO:0008270">
    <property type="term" value="F:zinc ion binding"/>
    <property type="evidence" value="ECO:0007669"/>
    <property type="project" value="UniProtKB-KW"/>
</dbReference>
<name>A0A8T0WPP5_PANVG</name>
<organism evidence="5 6">
    <name type="scientific">Panicum virgatum</name>
    <name type="common">Blackwell switchgrass</name>
    <dbReference type="NCBI Taxonomy" id="38727"/>
    <lineage>
        <taxon>Eukaryota</taxon>
        <taxon>Viridiplantae</taxon>
        <taxon>Streptophyta</taxon>
        <taxon>Embryophyta</taxon>
        <taxon>Tracheophyta</taxon>
        <taxon>Spermatophyta</taxon>
        <taxon>Magnoliopsida</taxon>
        <taxon>Liliopsida</taxon>
        <taxon>Poales</taxon>
        <taxon>Poaceae</taxon>
        <taxon>PACMAD clade</taxon>
        <taxon>Panicoideae</taxon>
        <taxon>Panicodae</taxon>
        <taxon>Paniceae</taxon>
        <taxon>Panicinae</taxon>
        <taxon>Panicum</taxon>
        <taxon>Panicum sect. Hiantes</taxon>
    </lineage>
</organism>
<dbReference type="Gene3D" id="3.40.50.10190">
    <property type="entry name" value="BRCT domain"/>
    <property type="match status" value="4"/>
</dbReference>
<evidence type="ECO:0000256" key="2">
    <source>
        <dbReference type="ARBA" id="ARBA00022833"/>
    </source>
</evidence>
<dbReference type="CDD" id="cd17738">
    <property type="entry name" value="BRCT_TopBP1_rpt7"/>
    <property type="match status" value="1"/>
</dbReference>
<feature type="region of interest" description="Disordered" evidence="3">
    <location>
        <begin position="977"/>
        <end position="1036"/>
    </location>
</feature>
<feature type="region of interest" description="Disordered" evidence="3">
    <location>
        <begin position="320"/>
        <end position="355"/>
    </location>
</feature>
<dbReference type="EMBL" id="CM029039">
    <property type="protein sequence ID" value="KAG2647736.1"/>
    <property type="molecule type" value="Genomic_DNA"/>
</dbReference>
<dbReference type="Proteomes" id="UP000823388">
    <property type="component" value="Chromosome 2K"/>
</dbReference>
<sequence length="1375" mass="149919">MPLHADEDAGASDADARLFAGVRFALYGFNTHSESQYRLEMVRCGGVHVGAWDGDCTHVIVSNTLYDDPVCVAARLDKKKVVTDQWVEDSFELGELADADRVLYAPIRDPNGIPGSDQLHICLTGYQKNWRGDIMKMVSLMGAHFSKSLRGNEDTHLICYKFEGEKYELAKQVNIKIVNHRWLEECLKAWEILPTDDYTKSGWEVEIMEAEAQDSEDESEDVGRGSSSGRRIGRSTPGTEIRTKSHVDSAVDATVRGSTISTSNAEGATGRHLGTPEQTMKAEDASTKSFDIRADSGSAPDTKYATVSVDGYAHKTYPSHIYQSENDEAPADQVSRDEARDDHKRDTDTRASTLSTPNVHKSIAPAILADNKKSIEGNCLHSSNQINVNNDLRSNTFEENCSKQIVHSPEMSRKVDQKDDGHVPDPQPTISQSFSEQRLNMRESNLGPEDNSASISNQILGYSRRRLAKSVSPGANLRSVHQTTPPQCFEEDTSRVELIATPRGNNQDYSGHAETRGLQENEVIKHGNRSGGGHAQKRKSILSSFSSKAPSEAPDSQTGKSSSPLSSKESACEAAVSNLGRSPAESTKVGGHLNSGPAVNFSEKQMPGSFKSNLLSNRRTSLKLVSSAEVEKLPENSSKDKNIGAPGEVNTPALHETTIEKRRAIAPSADSEVRKESSGASLQNRDTEMTDAQHVNKIEAAGPCSKPEKVVSHQELEVDPKYIPANKVTDKHGTFPPKVSTSRARNSGAKRSRNAGSKAAPGLINSKSGVATKPMHDKVESVNMSLQRNTKGNRRKLSSTARADENKGSSSQRGLNSESSKSTAKGAWTANVNMADSPTIDTAETIPSKSSFNEALPPENGEEHHQKPENGEEHHQKLPSSASADDHETHTANEVPNNRVRKVVAKRKLSSVQKQKSGTEPCITANVLVSDDKVVSSERAAQSSRNSNMVTVNQDLENTSEVRTNGAVGLFCKDAMEERSKDTQSSKSRSNKRQKTADLVDGSTDYDKENIPVNSNFTSNTTAGNNSKSSKSTSKALQNSKVVLDERGMIEGNNCGTLNVLEPTWFILSGHRLLRKEYKAILRRLKGRVCRDSHHWCFQATHLVTTELRRTEKFFAAAAAGRWILKPDYLSACNEAGKFLEEEPFEWHGNGLNSGDTISLDAPRKWRQLKQRTGHGAFYGMQVIIYGECIAPTLDTLKRAIRSGDGTILATSPPYTRFLKSSIDFAIVSAGMPSVDAWVQEFVRHNIPCISADYLVEYVCKPGHPLSKHVLFSMHDLAEKSLQKLLKNQEDVMDADTGENGEADVGCSTCGSQDQEGLMVTCSSGGNQAGCGVRVDVGCCNPPVEAAIGGEWLCGKCDKQKSAKKSAGKPRVLKT</sequence>
<protein>
    <recommendedName>
        <fullName evidence="4">BRCT domain-containing protein</fullName>
    </recommendedName>
</protein>
<evidence type="ECO:0000313" key="6">
    <source>
        <dbReference type="Proteomes" id="UP000823388"/>
    </source>
</evidence>
<feature type="region of interest" description="Disordered" evidence="3">
    <location>
        <begin position="408"/>
        <end position="435"/>
    </location>
</feature>
<feature type="compositionally biased region" description="Basic and acidic residues" evidence="3">
    <location>
        <begin position="511"/>
        <end position="525"/>
    </location>
</feature>
<feature type="domain" description="BRCT" evidence="4">
    <location>
        <begin position="1056"/>
        <end position="1147"/>
    </location>
</feature>
<dbReference type="InterPro" id="IPR036420">
    <property type="entry name" value="BRCT_dom_sf"/>
</dbReference>
<feature type="compositionally biased region" description="Polar residues" evidence="3">
    <location>
        <begin position="830"/>
        <end position="853"/>
    </location>
</feature>
<dbReference type="Gene3D" id="3.30.40.10">
    <property type="entry name" value="Zinc/RING finger domain, C3HC4 (zinc finger)"/>
    <property type="match status" value="1"/>
</dbReference>
<dbReference type="SUPFAM" id="SSF52113">
    <property type="entry name" value="BRCT domain"/>
    <property type="match status" value="3"/>
</dbReference>
<dbReference type="Pfam" id="PF00533">
    <property type="entry name" value="BRCT"/>
    <property type="match status" value="1"/>
</dbReference>
<evidence type="ECO:0000256" key="1">
    <source>
        <dbReference type="ARBA" id="ARBA00022771"/>
    </source>
</evidence>
<evidence type="ECO:0000259" key="4">
    <source>
        <dbReference type="PROSITE" id="PS50172"/>
    </source>
</evidence>
<dbReference type="OrthoDB" id="1935339at2759"/>
<dbReference type="InterPro" id="IPR001357">
    <property type="entry name" value="BRCT_dom"/>
</dbReference>
<keyword evidence="2" id="KW-0862">Zinc</keyword>
<feature type="compositionally biased region" description="Low complexity" evidence="3">
    <location>
        <begin position="556"/>
        <end position="569"/>
    </location>
</feature>
<gene>
    <name evidence="5" type="ORF">PVAP13_2KG568301</name>
</gene>
<dbReference type="Pfam" id="PF16770">
    <property type="entry name" value="RTT107_BRCT_5"/>
    <property type="match status" value="1"/>
</dbReference>
<dbReference type="PANTHER" id="PTHR47181">
    <property type="entry name" value="BRCA1 C TERMINUS DOMAIN CONTAINING PROTEIN, EXPRESSED"/>
    <property type="match status" value="1"/>
</dbReference>
<dbReference type="PROSITE" id="PS50172">
    <property type="entry name" value="BRCT"/>
    <property type="match status" value="3"/>
</dbReference>
<evidence type="ECO:0000313" key="5">
    <source>
        <dbReference type="EMBL" id="KAG2647736.1"/>
    </source>
</evidence>
<dbReference type="InterPro" id="IPR044254">
    <property type="entry name" value="At4g02110-like"/>
</dbReference>
<dbReference type="PANTHER" id="PTHR47181:SF6">
    <property type="entry name" value="BRCT DOMAIN-CONTAINING PROTEIN"/>
    <property type="match status" value="1"/>
</dbReference>
<feature type="compositionally biased region" description="Basic and acidic residues" evidence="3">
    <location>
        <begin position="280"/>
        <end position="294"/>
    </location>
</feature>
<dbReference type="SMART" id="SM00292">
    <property type="entry name" value="BRCT"/>
    <property type="match status" value="4"/>
</dbReference>
<keyword evidence="1" id="KW-0479">Metal-binding</keyword>
<dbReference type="SUPFAM" id="SSF57903">
    <property type="entry name" value="FYVE/PHD zinc finger"/>
    <property type="match status" value="1"/>
</dbReference>
<feature type="domain" description="BRCT" evidence="4">
    <location>
        <begin position="119"/>
        <end position="200"/>
    </location>
</feature>
<dbReference type="InterPro" id="IPR013083">
    <property type="entry name" value="Znf_RING/FYVE/PHD"/>
</dbReference>
<feature type="region of interest" description="Disordered" evidence="3">
    <location>
        <begin position="210"/>
        <end position="299"/>
    </location>
</feature>
<proteinExistence type="predicted"/>